<dbReference type="Proteomes" id="UP000030645">
    <property type="component" value="Unassembled WGS sequence"/>
</dbReference>
<proteinExistence type="predicted"/>
<accession>W9S5P4</accession>
<dbReference type="AlphaFoldDB" id="W9S5P4"/>
<protein>
    <submittedName>
        <fullName evidence="1">Uncharacterized protein</fullName>
    </submittedName>
</protein>
<evidence type="ECO:0000313" key="2">
    <source>
        <dbReference type="Proteomes" id="UP000030645"/>
    </source>
</evidence>
<organism evidence="1 2">
    <name type="scientific">Morus notabilis</name>
    <dbReference type="NCBI Taxonomy" id="981085"/>
    <lineage>
        <taxon>Eukaryota</taxon>
        <taxon>Viridiplantae</taxon>
        <taxon>Streptophyta</taxon>
        <taxon>Embryophyta</taxon>
        <taxon>Tracheophyta</taxon>
        <taxon>Spermatophyta</taxon>
        <taxon>Magnoliopsida</taxon>
        <taxon>eudicotyledons</taxon>
        <taxon>Gunneridae</taxon>
        <taxon>Pentapetalae</taxon>
        <taxon>rosids</taxon>
        <taxon>fabids</taxon>
        <taxon>Rosales</taxon>
        <taxon>Moraceae</taxon>
        <taxon>Moreae</taxon>
        <taxon>Morus</taxon>
    </lineage>
</organism>
<sequence>MKLSSTVKRREMSACEWIKCIRVGGFPRGEDITVGLDYQCGTTLCAGDELGGAKHQGGGGRLRRRRGWSLWGGGMEVVDLAYLGKKIVDLAGGKRRAPPKVIVEVAGFADGLRLAAEYGVRLAGDFSDRGWTGLFARRHGWGSDDGGGGGCQEREGYDEGSVASAAVGLRRQGYGGGGGAETACLIGGDGVATVE</sequence>
<evidence type="ECO:0000313" key="1">
    <source>
        <dbReference type="EMBL" id="EXB90006.1"/>
    </source>
</evidence>
<gene>
    <name evidence="1" type="ORF">L484_023659</name>
</gene>
<keyword evidence="2" id="KW-1185">Reference proteome</keyword>
<name>W9S5P4_9ROSA</name>
<reference evidence="2" key="1">
    <citation type="submission" date="2013-01" db="EMBL/GenBank/DDBJ databases">
        <title>Draft Genome Sequence of a Mulberry Tree, Morus notabilis C.K. Schneid.</title>
        <authorList>
            <person name="He N."/>
            <person name="Zhao S."/>
        </authorList>
    </citation>
    <scope>NUCLEOTIDE SEQUENCE</scope>
</reference>
<dbReference type="EMBL" id="KE345018">
    <property type="protein sequence ID" value="EXB90006.1"/>
    <property type="molecule type" value="Genomic_DNA"/>
</dbReference>